<dbReference type="EMBL" id="MG011691">
    <property type="protein sequence ID" value="AVK77017.1"/>
    <property type="molecule type" value="Genomic_DNA"/>
</dbReference>
<gene>
    <name evidence="2" type="ORF">pmac_cds_329</name>
</gene>
<dbReference type="Proteomes" id="UP000249758">
    <property type="component" value="Segment"/>
</dbReference>
<organism evidence="2">
    <name type="scientific">Pandoravirus macleodensis</name>
    <dbReference type="NCBI Taxonomy" id="2107707"/>
    <lineage>
        <taxon>Viruses</taxon>
        <taxon>Pandoravirus</taxon>
    </lineage>
</organism>
<keyword evidence="1" id="KW-0812">Transmembrane</keyword>
<protein>
    <submittedName>
        <fullName evidence="2">Uncharacterized protein</fullName>
    </submittedName>
</protein>
<feature type="transmembrane region" description="Helical" evidence="1">
    <location>
        <begin position="77"/>
        <end position="98"/>
    </location>
</feature>
<dbReference type="GeneID" id="36841472"/>
<evidence type="ECO:0000256" key="1">
    <source>
        <dbReference type="SAM" id="Phobius"/>
    </source>
</evidence>
<sequence length="184" mass="20414">MDFGARAKQGAAVGAGQIDVVAREANVESRAVRAYLFEHRTVELIVLIMLVTVGALWSEAAQEGLRQYVFRTKAPTALQWAAAAAVASVIFLVGLGVLTRPSRVFPRNWPLARARMRANRASLNFLSSSSKKKEKDPFGLWGAQAAFFCALQRPRTHEQEHMEIDKPFECLVPSRSLLRQCFGI</sequence>
<evidence type="ECO:0000313" key="2">
    <source>
        <dbReference type="EMBL" id="AVK77017.1"/>
    </source>
</evidence>
<feature type="transmembrane region" description="Helical" evidence="1">
    <location>
        <begin position="40"/>
        <end position="57"/>
    </location>
</feature>
<dbReference type="KEGG" id="vg:36841472"/>
<keyword evidence="1" id="KW-1133">Transmembrane helix</keyword>
<proteinExistence type="predicted"/>
<name>A0A2U7UEZ5_9VIRU</name>
<dbReference type="RefSeq" id="YP_009481013.1">
    <property type="nucleotide sequence ID" value="NC_037665.1"/>
</dbReference>
<reference evidence="2" key="1">
    <citation type="journal article" date="2018" name="Nat. Commun.">
        <title>Diversity and evolution of the emerging Pandoraviridae family.</title>
        <authorList>
            <person name="Legendre M."/>
            <person name="Fabre E."/>
            <person name="Poirot O."/>
            <person name="Jeudy S."/>
            <person name="Lartigue A."/>
            <person name="Alempic J.M."/>
            <person name="Beucher L."/>
            <person name="Philippe N."/>
            <person name="Bertaux L."/>
            <person name="Christo-Foroux E."/>
            <person name="Labadie K."/>
            <person name="Coute Y."/>
            <person name="Abergel C."/>
            <person name="Claverie J.M."/>
        </authorList>
    </citation>
    <scope>NUCLEOTIDE SEQUENCE [LARGE SCALE GENOMIC DNA]</scope>
    <source>
        <strain evidence="2">Macleodensis</strain>
    </source>
</reference>
<keyword evidence="1" id="KW-0472">Membrane</keyword>
<accession>A0A2U7UEZ5</accession>